<sequence length="830" mass="88110">MPILRMRHLLTGLGTALFLAACGGGGSDDGGGNTPPVVQKPTAVANADQSRVPIGTLVTLDGSGSTTPNNGAITYQWSLPGKPGGSTAELSSSTDAKPGFTPDLPGEYIAALIVNDGTASSDSTRVTITATNPNPLAVISPETQGVLLGTTITLDGSNSNPPTGVDKSELRYQWSLTERPDGDSAELQGTDTATASFLASQVGIYKARLKVSHGERSSEAEATITVNTSNSAPVISIDLPEGTEHDLNGSPIVKAVRGKALVLDGSGSSDPDGDALNYRWSFPSALANGGVSIPYGANPSMRNANSAMAEFVPDAAGTYHIDFTVYDASVAATQRVIVKVTRPEGAANTPPVAVIGSGNPIEFEYGGYVFPAATLSYDVDGDPLTYQWVWWNTATPNDKQPGGTLWAANMGKDLPVGTYEVELIVNDGQESSAPVREKVTIKIGANTAPPNPSTKVDIARVMVSETITFDGSGSTDRNGDQIAYQWTLVDRPDGSNAVLQNATSALASVVADRPGVYAARLQVTDSRGATNYASPYDTVSAFAKAKNNPPVVAYFSPFGAGNSKPATDQPVILNDSGSTAYGSTVWLRAFDPDQDSPLYFIITPIQQPGSDIQPRSNSTSPGTLVEASLGTIKTPGDYEIEALVSDGVANSEPLRQSFSVVNRADFTSLLLERASTPTRHDASGPGGNPPSYSQLFFPLVVHQGFLPEGSLLTTFWYRLTAFDRDYTITDLVTSSTDNSLLPSFRGLQNGQIIRKGQTVEFVWHRPLLPNEAELPQKLREIASQFGSHSNEYKNEVTRQQKILSDYQFTGTFRIAEKENYTFRIGHFAQD</sequence>
<dbReference type="Proteomes" id="UP000184327">
    <property type="component" value="Unassembled WGS sequence"/>
</dbReference>
<gene>
    <name evidence="3" type="ORF">SAMN02745117_00462</name>
</gene>
<evidence type="ECO:0000259" key="2">
    <source>
        <dbReference type="SMART" id="SM00089"/>
    </source>
</evidence>
<accession>A0A1M4UF16</accession>
<feature type="signal peptide" evidence="1">
    <location>
        <begin position="1"/>
        <end position="21"/>
    </location>
</feature>
<dbReference type="InterPro" id="IPR013783">
    <property type="entry name" value="Ig-like_fold"/>
</dbReference>
<name>A0A1M4UF16_9BURK</name>
<evidence type="ECO:0000313" key="4">
    <source>
        <dbReference type="Proteomes" id="UP000184327"/>
    </source>
</evidence>
<dbReference type="GO" id="GO:0016020">
    <property type="term" value="C:membrane"/>
    <property type="evidence" value="ECO:0007669"/>
    <property type="project" value="TreeGrafter"/>
</dbReference>
<evidence type="ECO:0000256" key="1">
    <source>
        <dbReference type="SAM" id="SignalP"/>
    </source>
</evidence>
<evidence type="ECO:0000313" key="3">
    <source>
        <dbReference type="EMBL" id="SHE55391.1"/>
    </source>
</evidence>
<dbReference type="PROSITE" id="PS51257">
    <property type="entry name" value="PROKAR_LIPOPROTEIN"/>
    <property type="match status" value="1"/>
</dbReference>
<organism evidence="3 4">
    <name type="scientific">Lampropedia hyalina DSM 16112</name>
    <dbReference type="NCBI Taxonomy" id="1122156"/>
    <lineage>
        <taxon>Bacteria</taxon>
        <taxon>Pseudomonadati</taxon>
        <taxon>Pseudomonadota</taxon>
        <taxon>Betaproteobacteria</taxon>
        <taxon>Burkholderiales</taxon>
        <taxon>Comamonadaceae</taxon>
        <taxon>Lampropedia</taxon>
    </lineage>
</organism>
<dbReference type="SUPFAM" id="SSF49299">
    <property type="entry name" value="PKD domain"/>
    <property type="match status" value="3"/>
</dbReference>
<feature type="chain" id="PRO_5012477127" evidence="1">
    <location>
        <begin position="22"/>
        <end position="830"/>
    </location>
</feature>
<dbReference type="GO" id="GO:0031410">
    <property type="term" value="C:cytoplasmic vesicle"/>
    <property type="evidence" value="ECO:0007669"/>
    <property type="project" value="TreeGrafter"/>
</dbReference>
<dbReference type="Pfam" id="PF22352">
    <property type="entry name" value="K319L-like_PKD"/>
    <property type="match status" value="3"/>
</dbReference>
<dbReference type="PANTHER" id="PTHR46182">
    <property type="entry name" value="FI19480P1"/>
    <property type="match status" value="1"/>
</dbReference>
<dbReference type="AlphaFoldDB" id="A0A1M4UF16"/>
<proteinExistence type="predicted"/>
<keyword evidence="4" id="KW-1185">Reference proteome</keyword>
<feature type="domain" description="PKD/Chitinase" evidence="2">
    <location>
        <begin position="42"/>
        <end position="133"/>
    </location>
</feature>
<dbReference type="InterPro" id="IPR035986">
    <property type="entry name" value="PKD_dom_sf"/>
</dbReference>
<reference evidence="3 4" key="1">
    <citation type="submission" date="2016-11" db="EMBL/GenBank/DDBJ databases">
        <authorList>
            <person name="Jaros S."/>
            <person name="Januszkiewicz K."/>
            <person name="Wedrychowicz H."/>
        </authorList>
    </citation>
    <scope>NUCLEOTIDE SEQUENCE [LARGE SCALE GENOMIC DNA]</scope>
    <source>
        <strain evidence="3 4">DSM 16112</strain>
    </source>
</reference>
<feature type="domain" description="PKD/Chitinase" evidence="2">
    <location>
        <begin position="449"/>
        <end position="629"/>
    </location>
</feature>
<protein>
    <submittedName>
        <fullName evidence="3">REJ domain-containing protein</fullName>
    </submittedName>
</protein>
<keyword evidence="1" id="KW-0732">Signal</keyword>
<feature type="domain" description="PKD/Chitinase" evidence="2">
    <location>
        <begin position="136"/>
        <end position="229"/>
    </location>
</feature>
<dbReference type="EMBL" id="FQUZ01000004">
    <property type="protein sequence ID" value="SHE55391.1"/>
    <property type="molecule type" value="Genomic_DNA"/>
</dbReference>
<dbReference type="SMART" id="SM00089">
    <property type="entry name" value="PKD"/>
    <property type="match status" value="4"/>
</dbReference>
<dbReference type="PANTHER" id="PTHR46182:SF2">
    <property type="entry name" value="FI19480P1"/>
    <property type="match status" value="1"/>
</dbReference>
<feature type="domain" description="PKD/Chitinase" evidence="2">
    <location>
        <begin position="248"/>
        <end position="343"/>
    </location>
</feature>
<dbReference type="STRING" id="1122156.SAMN02745117_00462"/>
<dbReference type="Gene3D" id="2.60.40.10">
    <property type="entry name" value="Immunoglobulins"/>
    <property type="match status" value="5"/>
</dbReference>
<dbReference type="InterPro" id="IPR022409">
    <property type="entry name" value="PKD/Chitinase_dom"/>
</dbReference>
<dbReference type="InterPro" id="IPR029865">
    <property type="entry name" value="KIAA0319-like"/>
</dbReference>